<evidence type="ECO:0000313" key="2">
    <source>
        <dbReference type="EMBL" id="MFC5569631.1"/>
    </source>
</evidence>
<name>A0ABW0SL88_9GAMM</name>
<comment type="caution">
    <text evidence="2">The sequence shown here is derived from an EMBL/GenBank/DDBJ whole genome shotgun (WGS) entry which is preliminary data.</text>
</comment>
<feature type="region of interest" description="Disordered" evidence="1">
    <location>
        <begin position="1"/>
        <end position="58"/>
    </location>
</feature>
<proteinExistence type="predicted"/>
<gene>
    <name evidence="2" type="ORF">ACFPN1_06110</name>
</gene>
<organism evidence="2 3">
    <name type="scientific">Lysobacter yangpyeongensis</name>
    <dbReference type="NCBI Taxonomy" id="346182"/>
    <lineage>
        <taxon>Bacteria</taxon>
        <taxon>Pseudomonadati</taxon>
        <taxon>Pseudomonadota</taxon>
        <taxon>Gammaproteobacteria</taxon>
        <taxon>Lysobacterales</taxon>
        <taxon>Lysobacteraceae</taxon>
        <taxon>Lysobacter</taxon>
    </lineage>
</organism>
<feature type="compositionally biased region" description="Basic and acidic residues" evidence="1">
    <location>
        <begin position="1"/>
        <end position="44"/>
    </location>
</feature>
<reference evidence="3" key="1">
    <citation type="journal article" date="2019" name="Int. J. Syst. Evol. Microbiol.">
        <title>The Global Catalogue of Microorganisms (GCM) 10K type strain sequencing project: providing services to taxonomists for standard genome sequencing and annotation.</title>
        <authorList>
            <consortium name="The Broad Institute Genomics Platform"/>
            <consortium name="The Broad Institute Genome Sequencing Center for Infectious Disease"/>
            <person name="Wu L."/>
            <person name="Ma J."/>
        </authorList>
    </citation>
    <scope>NUCLEOTIDE SEQUENCE [LARGE SCALE GENOMIC DNA]</scope>
    <source>
        <strain evidence="3">KACC 11407</strain>
    </source>
</reference>
<sequence>MTDDFRKPPEPYKGPERRKGGDRRQGHDRREMIRFEPDKDDRRSGKDRRKRSGWDTVR</sequence>
<keyword evidence="3" id="KW-1185">Reference proteome</keyword>
<evidence type="ECO:0000313" key="3">
    <source>
        <dbReference type="Proteomes" id="UP001596036"/>
    </source>
</evidence>
<dbReference type="Proteomes" id="UP001596036">
    <property type="component" value="Unassembled WGS sequence"/>
</dbReference>
<dbReference type="RefSeq" id="WP_386753810.1">
    <property type="nucleotide sequence ID" value="NZ_JBHSNM010000001.1"/>
</dbReference>
<evidence type="ECO:0000256" key="1">
    <source>
        <dbReference type="SAM" id="MobiDB-lite"/>
    </source>
</evidence>
<accession>A0ABW0SL88</accession>
<protein>
    <submittedName>
        <fullName evidence="2">Uncharacterized protein</fullName>
    </submittedName>
</protein>
<dbReference type="EMBL" id="JBHSNM010000001">
    <property type="protein sequence ID" value="MFC5569631.1"/>
    <property type="molecule type" value="Genomic_DNA"/>
</dbReference>